<dbReference type="GO" id="GO:0006298">
    <property type="term" value="P:mismatch repair"/>
    <property type="evidence" value="ECO:0007669"/>
    <property type="project" value="InterPro"/>
</dbReference>
<name>A0A432AUW9_CHLPH</name>
<dbReference type="GO" id="GO:0140664">
    <property type="term" value="F:ATP-dependent DNA damage sensor activity"/>
    <property type="evidence" value="ECO:0007669"/>
    <property type="project" value="InterPro"/>
</dbReference>
<protein>
    <recommendedName>
        <fullName evidence="7">Endonuclease MutS2</fullName>
        <ecNumber evidence="7">3.1.-.-</ecNumber>
    </recommendedName>
    <alternativeName>
        <fullName evidence="7">Ribosome-associated protein quality control-upstream factor</fullName>
        <shortName evidence="7">RQC-upstream factor</shortName>
        <shortName evidence="7">RqcU</shortName>
        <ecNumber evidence="7">3.6.4.-</ecNumber>
    </alternativeName>
</protein>
<evidence type="ECO:0000256" key="7">
    <source>
        <dbReference type="HAMAP-Rule" id="MF_00092"/>
    </source>
</evidence>
<keyword evidence="7 10" id="KW-0255">Endonuclease</keyword>
<dbReference type="Gene3D" id="3.30.1370.110">
    <property type="match status" value="1"/>
</dbReference>
<dbReference type="InterPro" id="IPR005747">
    <property type="entry name" value="MutS2"/>
</dbReference>
<comment type="function">
    <text evidence="7">Endonuclease that is involved in the suppression of homologous recombination and thus may have a key role in the control of bacterial genetic diversity.</text>
</comment>
<dbReference type="InterPro" id="IPR002625">
    <property type="entry name" value="Smr_dom"/>
</dbReference>
<dbReference type="Gene3D" id="3.40.50.300">
    <property type="entry name" value="P-loop containing nucleotide triphosphate hydrolases"/>
    <property type="match status" value="1"/>
</dbReference>
<feature type="compositionally biased region" description="Basic and acidic residues" evidence="8">
    <location>
        <begin position="684"/>
        <end position="695"/>
    </location>
</feature>
<comment type="caution">
    <text evidence="10">The sequence shown here is derived from an EMBL/GenBank/DDBJ whole genome shotgun (WGS) entry which is preliminary data.</text>
</comment>
<evidence type="ECO:0000256" key="4">
    <source>
        <dbReference type="ARBA" id="ARBA00022840"/>
    </source>
</evidence>
<evidence type="ECO:0000256" key="5">
    <source>
        <dbReference type="ARBA" id="ARBA00022884"/>
    </source>
</evidence>
<feature type="binding site" evidence="7">
    <location>
        <begin position="337"/>
        <end position="344"/>
    </location>
    <ligand>
        <name>ATP</name>
        <dbReference type="ChEBI" id="CHEBI:30616"/>
    </ligand>
</feature>
<keyword evidence="1 7" id="KW-0699">rRNA-binding</keyword>
<dbReference type="RefSeq" id="WP_126384233.1">
    <property type="nucleotide sequence ID" value="NZ_RXYK01000005.1"/>
</dbReference>
<dbReference type="InterPro" id="IPR000432">
    <property type="entry name" value="DNA_mismatch_repair_MutS_C"/>
</dbReference>
<dbReference type="GO" id="GO:0043023">
    <property type="term" value="F:ribosomal large subunit binding"/>
    <property type="evidence" value="ECO:0007669"/>
    <property type="project" value="UniProtKB-UniRule"/>
</dbReference>
<feature type="domain" description="Smr" evidence="9">
    <location>
        <begin position="713"/>
        <end position="787"/>
    </location>
</feature>
<dbReference type="FunFam" id="3.40.50.300:FF:000830">
    <property type="entry name" value="Endonuclease MutS2"/>
    <property type="match status" value="1"/>
</dbReference>
<sequence>MDSSNHKKLEFDRVSAYAAGLCMSAPGQDALQGLAPCLGREELLVELERVLELKSLLQEGSSLPFSTLPDTRPLLVKIGMEGNRLEPEELHDISDLLQASAALRRFLAANRESWPRLDSLGEKLWLDTFIRSAIRAIIDEDCKVRSSASHELKQIRHALGDDRQLLLRRMEKILDHCRRSGWLMEESVAIKNSRLCLPMKVEYRQRIPGFVQDWSGSGQTVFVEPAETLEIANRIQEGEIHERREIDRILREMTDRLRPDLGNLSYTCELLAFFDSLVGRARFALETASVLPAISSSGELRLIRGFHPWLLISHRDREVFPLDLELSSCEPVLIISGPNAGGKSVAMKTIGLLALMLRHGYLLPCSESSVFPFFSEIGIEIGDEQSIENDLSTFSSHLRQVRRILDGAGKNSLVLIDELCSGTDVEEGGAIARSVVEELMRRGSKAIVTTHIGELKAYAHEREGVVNGAMEFDRTALLPTFRFIKGVPGSSFAFAMMQRLGFPQTMLDEARSFMHEEHRALEGLLADLHRKLSENRLRGCELESAEARLALREQSAADSEASLAKQRREQKLKASKEIQREVEGARREIRDILQDVRDAPRDPRILQEARRKLSARAAEAEKRTAILHEETAHPPDLSIREGDLVRILDSSATGEVEKLKGESAVVLCGNFRVTVLLKNLEKTSRRQTRKADKAASHPKGWSAAPAPVESTTLDIRGLSGDEAVPRVERFIDAMHRSRMHSATIIHGTGTGVLRRRTHELLKRHAAVKSFRVGAWGEGYDGVTILTL</sequence>
<keyword evidence="4 7" id="KW-0067">ATP-binding</keyword>
<proteinExistence type="inferred from homology"/>
<dbReference type="EMBL" id="RXYK01000005">
    <property type="protein sequence ID" value="RTY38465.1"/>
    <property type="molecule type" value="Genomic_DNA"/>
</dbReference>
<keyword evidence="6 7" id="KW-0238">DNA-binding</keyword>
<dbReference type="GO" id="GO:0072344">
    <property type="term" value="P:rescue of stalled ribosome"/>
    <property type="evidence" value="ECO:0007669"/>
    <property type="project" value="UniProtKB-UniRule"/>
</dbReference>
<dbReference type="Pfam" id="PF01713">
    <property type="entry name" value="Smr"/>
    <property type="match status" value="1"/>
</dbReference>
<dbReference type="SUPFAM" id="SSF48334">
    <property type="entry name" value="DNA repair protein MutS, domain III"/>
    <property type="match status" value="1"/>
</dbReference>
<dbReference type="GO" id="GO:0019843">
    <property type="term" value="F:rRNA binding"/>
    <property type="evidence" value="ECO:0007669"/>
    <property type="project" value="UniProtKB-UniRule"/>
</dbReference>
<evidence type="ECO:0000256" key="8">
    <source>
        <dbReference type="SAM" id="MobiDB-lite"/>
    </source>
</evidence>
<dbReference type="AlphaFoldDB" id="A0A432AUW9"/>
<keyword evidence="7" id="KW-0540">Nuclease</keyword>
<feature type="region of interest" description="Disordered" evidence="8">
    <location>
        <begin position="555"/>
        <end position="576"/>
    </location>
</feature>
<dbReference type="InterPro" id="IPR027417">
    <property type="entry name" value="P-loop_NTPase"/>
</dbReference>
<evidence type="ECO:0000259" key="9">
    <source>
        <dbReference type="PROSITE" id="PS50828"/>
    </source>
</evidence>
<dbReference type="SMART" id="SM00533">
    <property type="entry name" value="MUTSd"/>
    <property type="match status" value="1"/>
</dbReference>
<dbReference type="GO" id="GO:0030983">
    <property type="term" value="F:mismatched DNA binding"/>
    <property type="evidence" value="ECO:0007669"/>
    <property type="project" value="InterPro"/>
</dbReference>
<dbReference type="Pfam" id="PF20297">
    <property type="entry name" value="MSSS"/>
    <property type="match status" value="1"/>
</dbReference>
<dbReference type="Pfam" id="PF00488">
    <property type="entry name" value="MutS_V"/>
    <property type="match status" value="1"/>
</dbReference>
<dbReference type="PANTHER" id="PTHR48466">
    <property type="entry name" value="OS10G0509000 PROTEIN-RELATED"/>
    <property type="match status" value="1"/>
</dbReference>
<dbReference type="GO" id="GO:0016887">
    <property type="term" value="F:ATP hydrolysis activity"/>
    <property type="evidence" value="ECO:0007669"/>
    <property type="project" value="InterPro"/>
</dbReference>
<comment type="similarity">
    <text evidence="7">Belongs to the DNA mismatch repair MutS family. MutS2 subfamily.</text>
</comment>
<dbReference type="InterPro" id="IPR045076">
    <property type="entry name" value="MutS"/>
</dbReference>
<dbReference type="GO" id="GO:0045910">
    <property type="term" value="P:negative regulation of DNA recombination"/>
    <property type="evidence" value="ECO:0007669"/>
    <property type="project" value="InterPro"/>
</dbReference>
<comment type="subunit">
    <text evidence="7">Homodimer. Binds to stalled ribosomes, contacting rRNA.</text>
</comment>
<accession>A0A432AUW9</accession>
<keyword evidence="2 7" id="KW-0547">Nucleotide-binding</keyword>
<dbReference type="HAMAP" id="MF_00092">
    <property type="entry name" value="MutS2"/>
    <property type="match status" value="1"/>
</dbReference>
<dbReference type="SMART" id="SM00463">
    <property type="entry name" value="SMR"/>
    <property type="match status" value="1"/>
</dbReference>
<feature type="region of interest" description="Disordered" evidence="8">
    <location>
        <begin position="684"/>
        <end position="706"/>
    </location>
</feature>
<dbReference type="PANTHER" id="PTHR48466:SF2">
    <property type="entry name" value="OS10G0509000 PROTEIN"/>
    <property type="match status" value="1"/>
</dbReference>
<dbReference type="EC" id="3.6.4.-" evidence="7"/>
<evidence type="ECO:0000313" key="11">
    <source>
        <dbReference type="Proteomes" id="UP000279908"/>
    </source>
</evidence>
<keyword evidence="5 7" id="KW-0694">RNA-binding</keyword>
<dbReference type="NCBIfam" id="TIGR01069">
    <property type="entry name" value="mutS2"/>
    <property type="match status" value="1"/>
</dbReference>
<dbReference type="SUPFAM" id="SSF52540">
    <property type="entry name" value="P-loop containing nucleoside triphosphate hydrolases"/>
    <property type="match status" value="1"/>
</dbReference>
<dbReference type="InterPro" id="IPR036063">
    <property type="entry name" value="Smr_dom_sf"/>
</dbReference>
<comment type="function">
    <text evidence="7">Acts as a ribosome collision sensor, splitting the ribosome into its 2 subunits. Detects stalled/collided 70S ribosomes which it binds and splits by an ATP-hydrolysis driven conformational change. Acts upstream of the ribosome quality control system (RQC), a ribosome-associated complex that mediates the extraction of incompletely synthesized nascent chains from stalled ribosomes and their subsequent degradation. Probably generates substrates for RQC.</text>
</comment>
<evidence type="ECO:0000256" key="6">
    <source>
        <dbReference type="ARBA" id="ARBA00023125"/>
    </source>
</evidence>
<evidence type="ECO:0000256" key="3">
    <source>
        <dbReference type="ARBA" id="ARBA00022801"/>
    </source>
</evidence>
<dbReference type="Proteomes" id="UP000279908">
    <property type="component" value="Unassembled WGS sequence"/>
</dbReference>
<reference evidence="10 11" key="1">
    <citation type="submission" date="2018-12" db="EMBL/GenBank/DDBJ databases">
        <authorList>
            <person name="Lunina O.N."/>
            <person name="Grouzdev D.S."/>
            <person name="Gorlenko V.M."/>
            <person name="Savvichev A.S."/>
        </authorList>
    </citation>
    <scope>NUCLEOTIDE SEQUENCE [LARGE SCALE GENOMIC DNA]</scope>
    <source>
        <strain evidence="10 11">BrKhr-17</strain>
    </source>
</reference>
<dbReference type="InterPro" id="IPR046893">
    <property type="entry name" value="MSSS"/>
</dbReference>
<evidence type="ECO:0000313" key="10">
    <source>
        <dbReference type="EMBL" id="RTY38465.1"/>
    </source>
</evidence>
<keyword evidence="3 7" id="KW-0378">Hydrolase</keyword>
<dbReference type="InterPro" id="IPR007696">
    <property type="entry name" value="DNA_mismatch_repair_MutS_core"/>
</dbReference>
<organism evidence="10 11">
    <name type="scientific">Chlorobium phaeovibrioides</name>
    <dbReference type="NCBI Taxonomy" id="1094"/>
    <lineage>
        <taxon>Bacteria</taxon>
        <taxon>Pseudomonadati</taxon>
        <taxon>Chlorobiota</taxon>
        <taxon>Chlorobiia</taxon>
        <taxon>Chlorobiales</taxon>
        <taxon>Chlorobiaceae</taxon>
        <taxon>Chlorobium/Pelodictyon group</taxon>
        <taxon>Chlorobium</taxon>
    </lineage>
</organism>
<evidence type="ECO:0000256" key="1">
    <source>
        <dbReference type="ARBA" id="ARBA00022730"/>
    </source>
</evidence>
<dbReference type="PROSITE" id="PS00486">
    <property type="entry name" value="DNA_MISMATCH_REPAIR_2"/>
    <property type="match status" value="1"/>
</dbReference>
<dbReference type="InterPro" id="IPR036187">
    <property type="entry name" value="DNA_mismatch_repair_MutS_sf"/>
</dbReference>
<dbReference type="PIRSF" id="PIRSF005814">
    <property type="entry name" value="MutS_YshD"/>
    <property type="match status" value="1"/>
</dbReference>
<dbReference type="GO" id="GO:0005524">
    <property type="term" value="F:ATP binding"/>
    <property type="evidence" value="ECO:0007669"/>
    <property type="project" value="UniProtKB-UniRule"/>
</dbReference>
<dbReference type="GO" id="GO:0004519">
    <property type="term" value="F:endonuclease activity"/>
    <property type="evidence" value="ECO:0007669"/>
    <property type="project" value="UniProtKB-UniRule"/>
</dbReference>
<gene>
    <name evidence="7" type="primary">mutS2</name>
    <name evidence="7" type="synonym">rqcU</name>
    <name evidence="10" type="ORF">EKD02_05135</name>
</gene>
<dbReference type="SUPFAM" id="SSF160443">
    <property type="entry name" value="SMR domain-like"/>
    <property type="match status" value="1"/>
</dbReference>
<dbReference type="PROSITE" id="PS50828">
    <property type="entry name" value="SMR"/>
    <property type="match status" value="1"/>
</dbReference>
<dbReference type="SMART" id="SM00534">
    <property type="entry name" value="MUTSac"/>
    <property type="match status" value="1"/>
</dbReference>
<feature type="compositionally biased region" description="Basic and acidic residues" evidence="8">
    <location>
        <begin position="566"/>
        <end position="576"/>
    </location>
</feature>
<dbReference type="EC" id="3.1.-.-" evidence="7"/>
<evidence type="ECO:0000256" key="2">
    <source>
        <dbReference type="ARBA" id="ARBA00022741"/>
    </source>
</evidence>